<gene>
    <name evidence="2" type="ordered locus">GK2287</name>
</gene>
<protein>
    <submittedName>
        <fullName evidence="2">Uncharacterized protein</fullName>
    </submittedName>
</protein>
<dbReference type="STRING" id="235909.GK2287"/>
<evidence type="ECO:0000256" key="1">
    <source>
        <dbReference type="SAM" id="MobiDB-lite"/>
    </source>
</evidence>
<sequence length="83" mass="9009">MQGKCHQRAQRKRRSGSFRLSPLATAFFHHICPIEAYTCTKRGFGVQPVSAATFLRLRPVQPNRKGGTGDSSPLLKGGGSSPI</sequence>
<feature type="region of interest" description="Disordered" evidence="1">
    <location>
        <begin position="57"/>
        <end position="83"/>
    </location>
</feature>
<evidence type="ECO:0000313" key="2">
    <source>
        <dbReference type="EMBL" id="BAD76572.1"/>
    </source>
</evidence>
<dbReference type="EMBL" id="BA000043">
    <property type="protein sequence ID" value="BAD76572.1"/>
    <property type="molecule type" value="Genomic_DNA"/>
</dbReference>
<evidence type="ECO:0000313" key="3">
    <source>
        <dbReference type="Proteomes" id="UP000001172"/>
    </source>
</evidence>
<dbReference type="AlphaFoldDB" id="Q5KXL4"/>
<keyword evidence="3" id="KW-1185">Reference proteome</keyword>
<organism evidence="2 3">
    <name type="scientific">Geobacillus kaustophilus (strain HTA426)</name>
    <dbReference type="NCBI Taxonomy" id="235909"/>
    <lineage>
        <taxon>Bacteria</taxon>
        <taxon>Bacillati</taxon>
        <taxon>Bacillota</taxon>
        <taxon>Bacilli</taxon>
        <taxon>Bacillales</taxon>
        <taxon>Anoxybacillaceae</taxon>
        <taxon>Geobacillus</taxon>
        <taxon>Geobacillus thermoleovorans group</taxon>
    </lineage>
</organism>
<dbReference type="Proteomes" id="UP000001172">
    <property type="component" value="Chromosome"/>
</dbReference>
<dbReference type="HOGENOM" id="CLU_2537766_0_0_9"/>
<accession>Q5KXL4</accession>
<proteinExistence type="predicted"/>
<name>Q5KXL4_GEOKA</name>
<reference evidence="2 3" key="1">
    <citation type="journal article" date="2004" name="Nucleic Acids Res.">
        <title>Thermoadaptation trait revealed by the genome sequence of thermophilic Geobacillus kaustophilus.</title>
        <authorList>
            <person name="Takami H."/>
            <person name="Takaki Y."/>
            <person name="Chee G.J."/>
            <person name="Nishi S."/>
            <person name="Shimamura S."/>
            <person name="Suzuki H."/>
            <person name="Matsui S."/>
            <person name="Uchiyama I."/>
        </authorList>
    </citation>
    <scope>NUCLEOTIDE SEQUENCE [LARGE SCALE GENOMIC DNA]</scope>
    <source>
        <strain evidence="2 3">HTA426</strain>
    </source>
</reference>
<dbReference type="KEGG" id="gka:GK2287"/>